<sequence>MTARVPMPEVISMRTRDGVRLDADVYRPDGEGPFPALLMRQPYGRRIASTVTYAHPSWYAEQGYLVVIQDVRGRGSSEGEFEPFVNEQRDGEDTLEWLAGLADCNGRVGMYGFSYQGVTQLFAAASGHPALKTIVPAMTGFHLGRDWACEGGALRLQNSLSWAAQLGAETDRRDHNHDRFAQRYRLGHDPAADELIDPASPAVRELLAGTFFGDWLDQPLDSDYWSERSAAGCLPVVDLPALHVGGWFDSFLTGTFATFEHLRAGAGVQRLVVGPWTHLPWTPAVGQAWLGDAARSTIDTLQLRWFDRFLKDRDTGVEQDPPVQLYDLGANRWRAYPDYAGLPTERLALASDGSAGFDLDGGRLGEEGEATVDTIIHDPWRPVPAVGGHLAPSTGIHDRTVVDARPDVLTYTSAPFDADRQLAGPVRATLNAAADADSFDLCAVLSVVDADGRARNLTQGYARARGNGSVRLDLRGTCARLRAGQRLRLSVSGACYPAYTLNDGSGRAPGAVRAADHRILTLSLNTQGSWLELPARAPTAKEEVS</sequence>
<evidence type="ECO:0000259" key="2">
    <source>
        <dbReference type="SMART" id="SM00939"/>
    </source>
</evidence>
<dbReference type="InterPro" id="IPR050585">
    <property type="entry name" value="Xaa-Pro_dipeptidyl-ppase/CocE"/>
</dbReference>
<dbReference type="EMBL" id="ARXX01000017">
    <property type="protein sequence ID" value="MBF5056113.1"/>
    <property type="molecule type" value="Genomic_DNA"/>
</dbReference>
<dbReference type="SUPFAM" id="SSF53474">
    <property type="entry name" value="alpha/beta-Hydrolases"/>
    <property type="match status" value="1"/>
</dbReference>
<dbReference type="InterPro" id="IPR000383">
    <property type="entry name" value="Xaa-Pro-like_dom"/>
</dbReference>
<dbReference type="Gene3D" id="2.60.120.260">
    <property type="entry name" value="Galactose-binding domain-like"/>
    <property type="match status" value="1"/>
</dbReference>
<gene>
    <name evidence="3" type="ORF">Y5W_01407</name>
</gene>
<protein>
    <submittedName>
        <fullName evidence="3">Hydrolase CocE/NonD family protein</fullName>
    </submittedName>
</protein>
<dbReference type="Pfam" id="PF08530">
    <property type="entry name" value="PepX_C"/>
    <property type="match status" value="1"/>
</dbReference>
<comment type="caution">
    <text evidence="3">The sequence shown here is derived from an EMBL/GenBank/DDBJ whole genome shotgun (WGS) entry which is preliminary data.</text>
</comment>
<dbReference type="Pfam" id="PF02129">
    <property type="entry name" value="Peptidase_S15"/>
    <property type="match status" value="1"/>
</dbReference>
<reference evidence="3 4" key="1">
    <citation type="submission" date="2012-09" db="EMBL/GenBank/DDBJ databases">
        <title>Genome Sequence of alkane-degrading Bacterium Alcanivorax sp. 521-1.</title>
        <authorList>
            <person name="Lai Q."/>
            <person name="Shao Z."/>
        </authorList>
    </citation>
    <scope>NUCLEOTIDE SEQUENCE [LARGE SCALE GENOMIC DNA]</scope>
    <source>
        <strain evidence="3 4">521-1</strain>
    </source>
</reference>
<dbReference type="InterPro" id="IPR008979">
    <property type="entry name" value="Galactose-bd-like_sf"/>
</dbReference>
<keyword evidence="1 3" id="KW-0378">Hydrolase</keyword>
<dbReference type="Gene3D" id="3.40.50.1820">
    <property type="entry name" value="alpha/beta hydrolase"/>
    <property type="match status" value="1"/>
</dbReference>
<dbReference type="RefSeq" id="WP_228548563.1">
    <property type="nucleotide sequence ID" value="NZ_ARXX01000017.1"/>
</dbReference>
<keyword evidence="4" id="KW-1185">Reference proteome</keyword>
<dbReference type="PANTHER" id="PTHR43056:SF10">
    <property type="entry name" value="COCE_NOND FAMILY, PUTATIVE (AFU_ORTHOLOGUE AFUA_7G00600)-RELATED"/>
    <property type="match status" value="1"/>
</dbReference>
<dbReference type="SUPFAM" id="SSF49785">
    <property type="entry name" value="Galactose-binding domain-like"/>
    <property type="match status" value="1"/>
</dbReference>
<feature type="domain" description="Xaa-Pro dipeptidyl-peptidase C-terminal" evidence="2">
    <location>
        <begin position="303"/>
        <end position="532"/>
    </location>
</feature>
<proteinExistence type="predicted"/>
<dbReference type="NCBIfam" id="TIGR00976">
    <property type="entry name" value="CocE_NonD"/>
    <property type="match status" value="1"/>
</dbReference>
<dbReference type="Proteomes" id="UP000662703">
    <property type="component" value="Unassembled WGS sequence"/>
</dbReference>
<evidence type="ECO:0000313" key="3">
    <source>
        <dbReference type="EMBL" id="MBF5056113.1"/>
    </source>
</evidence>
<dbReference type="InterPro" id="IPR029058">
    <property type="entry name" value="AB_hydrolase_fold"/>
</dbReference>
<dbReference type="InterPro" id="IPR005674">
    <property type="entry name" value="CocE/Ser_esterase"/>
</dbReference>
<organism evidence="3 4">
    <name type="scientific">Alloalcanivorax profundimaris</name>
    <dbReference type="NCBI Taxonomy" id="2735259"/>
    <lineage>
        <taxon>Bacteria</taxon>
        <taxon>Pseudomonadati</taxon>
        <taxon>Pseudomonadota</taxon>
        <taxon>Gammaproteobacteria</taxon>
        <taxon>Oceanospirillales</taxon>
        <taxon>Alcanivoracaceae</taxon>
        <taxon>Alloalcanivorax</taxon>
    </lineage>
</organism>
<dbReference type="PANTHER" id="PTHR43056">
    <property type="entry name" value="PEPTIDASE S9 PROLYL OLIGOPEPTIDASE"/>
    <property type="match status" value="1"/>
</dbReference>
<evidence type="ECO:0000313" key="4">
    <source>
        <dbReference type="Proteomes" id="UP000662703"/>
    </source>
</evidence>
<dbReference type="SMART" id="SM00939">
    <property type="entry name" value="PepX_C"/>
    <property type="match status" value="1"/>
</dbReference>
<name>A0ABS0APP6_9GAMM</name>
<accession>A0ABS0APP6</accession>
<dbReference type="Gene3D" id="1.10.3020.10">
    <property type="entry name" value="alpha-amino acid ester hydrolase ( Helical cap domain)"/>
    <property type="match status" value="1"/>
</dbReference>
<dbReference type="GO" id="GO:0016787">
    <property type="term" value="F:hydrolase activity"/>
    <property type="evidence" value="ECO:0007669"/>
    <property type="project" value="UniProtKB-KW"/>
</dbReference>
<evidence type="ECO:0000256" key="1">
    <source>
        <dbReference type="ARBA" id="ARBA00022801"/>
    </source>
</evidence>
<dbReference type="InterPro" id="IPR013736">
    <property type="entry name" value="Xaa-Pro_dipept_C"/>
</dbReference>